<evidence type="ECO:0000259" key="1">
    <source>
        <dbReference type="Pfam" id="PF13400"/>
    </source>
</evidence>
<dbReference type="PATRIC" id="fig|1317118.6.peg.2332"/>
<accession>W4HKU5</accession>
<evidence type="ECO:0000313" key="3">
    <source>
        <dbReference type="Proteomes" id="UP000019063"/>
    </source>
</evidence>
<reference evidence="2 3" key="1">
    <citation type="journal article" date="2014" name="Antonie Van Leeuwenhoek">
        <title>Roseivivax atlanticus sp. nov., isolated from surface seawater of the Atlantic Ocean.</title>
        <authorList>
            <person name="Li G."/>
            <person name="Lai Q."/>
            <person name="Liu X."/>
            <person name="Sun F."/>
            <person name="Shao Z."/>
        </authorList>
    </citation>
    <scope>NUCLEOTIDE SEQUENCE [LARGE SCALE GENOMIC DNA]</scope>
    <source>
        <strain evidence="2 3">22II-s10s</strain>
    </source>
</reference>
<dbReference type="Pfam" id="PF13400">
    <property type="entry name" value="Tad"/>
    <property type="match status" value="1"/>
</dbReference>
<dbReference type="InterPro" id="IPR028087">
    <property type="entry name" value="Tad_N"/>
</dbReference>
<dbReference type="AlphaFoldDB" id="W4HKU5"/>
<evidence type="ECO:0000313" key="2">
    <source>
        <dbReference type="EMBL" id="ETW12605.1"/>
    </source>
</evidence>
<dbReference type="STRING" id="1379903.ATO8_11324"/>
<keyword evidence="3" id="KW-1185">Reference proteome</keyword>
<comment type="caution">
    <text evidence="2">The sequence shown here is derived from an EMBL/GenBank/DDBJ whole genome shotgun (WGS) entry which is preliminary data.</text>
</comment>
<organism evidence="2 3">
    <name type="scientific">Roseivivax marinus</name>
    <dbReference type="NCBI Taxonomy" id="1379903"/>
    <lineage>
        <taxon>Bacteria</taxon>
        <taxon>Pseudomonadati</taxon>
        <taxon>Pseudomonadota</taxon>
        <taxon>Alphaproteobacteria</taxon>
        <taxon>Rhodobacterales</taxon>
        <taxon>Roseobacteraceae</taxon>
        <taxon>Roseivivax</taxon>
    </lineage>
</organism>
<protein>
    <recommendedName>
        <fullName evidence="1">Putative Flp pilus-assembly TadG-like N-terminal domain-containing protein</fullName>
    </recommendedName>
</protein>
<sequence length="519" mass="53297">MIVTKSLAIFAADERGAVLPFWGVSLTMLLGLVAMSFDLGRIAVTQTDLQSFADNVALAAAGELDGQPDAITRATSAAAAMIADSQTYGDGGTALAGAQDYALLFLSDLPAEDVDPVTAVTTDPAEALFAHVDVTQKTVPLTFGAAFAALSGNDPIDSTVGATAIAGFTAYACDITPLMMCLPSGWSADANVGQMIELRSGGSGSGTWLPGAFGFLDPSKFLIDEEGPCEGETGGNLDRCLLGAAGPITQCFSQRGVDIEPGQKTGNYEAALNTRFDIYNSSMNGKKNDPRFAPAPNVIKGIVPNGGGQCIGNNEALSPNTIGLPRDTCFGDGAGVPNTCNALNGGAGLRFGTGDWDRHAYFSTNHAPFDGTVPAPIQTWLSANAANPATPTRFEIYRAEIAVTGDILTGDTSGNGSDGSPIAESGRPICNVQTNPEVDYKRRVVSVAAIDCTAEGVSGAKTGVPYKEIVSMFLTEPASNDGSGNSFTIWAEVIGSASGPGAGGSDAAGIFRDGVQLYR</sequence>
<dbReference type="eggNOG" id="COG4961">
    <property type="taxonomic scope" value="Bacteria"/>
</dbReference>
<dbReference type="EMBL" id="AQQW01000006">
    <property type="protein sequence ID" value="ETW12605.1"/>
    <property type="molecule type" value="Genomic_DNA"/>
</dbReference>
<name>W4HKU5_9RHOB</name>
<gene>
    <name evidence="2" type="ORF">ATO8_11324</name>
</gene>
<dbReference type="Proteomes" id="UP000019063">
    <property type="component" value="Unassembled WGS sequence"/>
</dbReference>
<feature type="domain" description="Putative Flp pilus-assembly TadG-like N-terminal" evidence="1">
    <location>
        <begin position="16"/>
        <end position="62"/>
    </location>
</feature>
<proteinExistence type="predicted"/>